<gene>
    <name evidence="3" type="ORF">OLEA9_A038327</name>
</gene>
<protein>
    <submittedName>
        <fullName evidence="3">Uncharacterized protein</fullName>
    </submittedName>
</protein>
<reference evidence="3 4" key="1">
    <citation type="submission" date="2019-12" db="EMBL/GenBank/DDBJ databases">
        <authorList>
            <person name="Alioto T."/>
            <person name="Alioto T."/>
            <person name="Gomez Garrido J."/>
        </authorList>
    </citation>
    <scope>NUCLEOTIDE SEQUENCE [LARGE SCALE GENOMIC DNA]</scope>
</reference>
<keyword evidence="1" id="KW-0175">Coiled coil</keyword>
<evidence type="ECO:0000313" key="4">
    <source>
        <dbReference type="Proteomes" id="UP000594638"/>
    </source>
</evidence>
<proteinExistence type="predicted"/>
<accession>A0A8S0TWI0</accession>
<sequence length="229" mass="25162">MAILEKTLAPSEASPAVATAPVAAVPLTQVSGQPKRKRARPSKELKGLVKDLNAKKEDLVKCLEEVMQYGDAVREARAKATEEEKGRREVEAQLAAAKGDTELLKKELYDVEVDHANEHHRLATEALEASNKERAELRQRAKAQSEEIASLNEELKSAGEVAVQIFIDHFEEHPLYDDFANFWASWSAQGLLGRLKEAEFGGPTRGWPDMLTEDAPEAPETGGEGPPVE</sequence>
<feature type="region of interest" description="Disordered" evidence="2">
    <location>
        <begin position="202"/>
        <end position="229"/>
    </location>
</feature>
<organism evidence="3 4">
    <name type="scientific">Olea europaea subsp. europaea</name>
    <dbReference type="NCBI Taxonomy" id="158383"/>
    <lineage>
        <taxon>Eukaryota</taxon>
        <taxon>Viridiplantae</taxon>
        <taxon>Streptophyta</taxon>
        <taxon>Embryophyta</taxon>
        <taxon>Tracheophyta</taxon>
        <taxon>Spermatophyta</taxon>
        <taxon>Magnoliopsida</taxon>
        <taxon>eudicotyledons</taxon>
        <taxon>Gunneridae</taxon>
        <taxon>Pentapetalae</taxon>
        <taxon>asterids</taxon>
        <taxon>lamiids</taxon>
        <taxon>Lamiales</taxon>
        <taxon>Oleaceae</taxon>
        <taxon>Oleeae</taxon>
        <taxon>Olea</taxon>
    </lineage>
</organism>
<feature type="coiled-coil region" evidence="1">
    <location>
        <begin position="73"/>
        <end position="161"/>
    </location>
</feature>
<name>A0A8S0TWI0_OLEEU</name>
<keyword evidence="4" id="KW-1185">Reference proteome</keyword>
<evidence type="ECO:0000256" key="1">
    <source>
        <dbReference type="SAM" id="Coils"/>
    </source>
</evidence>
<dbReference type="AlphaFoldDB" id="A0A8S0TWI0"/>
<dbReference type="EMBL" id="CACTIH010007347">
    <property type="protein sequence ID" value="CAA3010591.1"/>
    <property type="molecule type" value="Genomic_DNA"/>
</dbReference>
<evidence type="ECO:0000313" key="3">
    <source>
        <dbReference type="EMBL" id="CAA3010591.1"/>
    </source>
</evidence>
<comment type="caution">
    <text evidence="3">The sequence shown here is derived from an EMBL/GenBank/DDBJ whole genome shotgun (WGS) entry which is preliminary data.</text>
</comment>
<dbReference type="Gramene" id="OE9A038327T1">
    <property type="protein sequence ID" value="OE9A038327C1"/>
    <property type="gene ID" value="OE9A038327"/>
</dbReference>
<evidence type="ECO:0000256" key="2">
    <source>
        <dbReference type="SAM" id="MobiDB-lite"/>
    </source>
</evidence>
<dbReference type="Proteomes" id="UP000594638">
    <property type="component" value="Unassembled WGS sequence"/>
</dbReference>